<dbReference type="NCBIfam" id="TIGR00624">
    <property type="entry name" value="tag"/>
    <property type="match status" value="1"/>
</dbReference>
<dbReference type="EMBL" id="CP017448">
    <property type="protein sequence ID" value="AOV17751.1"/>
    <property type="molecule type" value="Genomic_DNA"/>
</dbReference>
<dbReference type="RefSeq" id="WP_070073289.1">
    <property type="nucleotide sequence ID" value="NZ_CP017448.1"/>
</dbReference>
<gene>
    <name evidence="2" type="ORF">BJI67_12430</name>
</gene>
<evidence type="ECO:0000313" key="3">
    <source>
        <dbReference type="Proteomes" id="UP000095342"/>
    </source>
</evidence>
<dbReference type="InterPro" id="IPR004597">
    <property type="entry name" value="Tag"/>
</dbReference>
<feature type="binding site" evidence="1">
    <location>
        <position position="182"/>
    </location>
    <ligand>
        <name>Zn(2+)</name>
        <dbReference type="ChEBI" id="CHEBI:29105"/>
    </ligand>
</feature>
<protein>
    <submittedName>
        <fullName evidence="2">DNA-3-methyladenine glycosylase</fullName>
    </submittedName>
</protein>
<name>A0A1D8K9Y7_9GAMM</name>
<dbReference type="InterPro" id="IPR052891">
    <property type="entry name" value="DNA-3mA_glycosylase"/>
</dbReference>
<dbReference type="PANTHER" id="PTHR30037">
    <property type="entry name" value="DNA-3-METHYLADENINE GLYCOSYLASE 1"/>
    <property type="match status" value="1"/>
</dbReference>
<dbReference type="GO" id="GO:0008725">
    <property type="term" value="F:DNA-3-methyladenine glycosylase activity"/>
    <property type="evidence" value="ECO:0007669"/>
    <property type="project" value="InterPro"/>
</dbReference>
<dbReference type="InterPro" id="IPR011257">
    <property type="entry name" value="DNA_glycosylase"/>
</dbReference>
<dbReference type="Pfam" id="PF03352">
    <property type="entry name" value="Adenine_glyco"/>
    <property type="match status" value="1"/>
</dbReference>
<feature type="binding site" evidence="1">
    <location>
        <position position="178"/>
    </location>
    <ligand>
        <name>Zn(2+)</name>
        <dbReference type="ChEBI" id="CHEBI:29105"/>
    </ligand>
</feature>
<keyword evidence="3" id="KW-1185">Reference proteome</keyword>
<organism evidence="2 3">
    <name type="scientific">Acidihalobacter aeolianus</name>
    <dbReference type="NCBI Taxonomy" id="2792603"/>
    <lineage>
        <taxon>Bacteria</taxon>
        <taxon>Pseudomonadati</taxon>
        <taxon>Pseudomonadota</taxon>
        <taxon>Gammaproteobacteria</taxon>
        <taxon>Chromatiales</taxon>
        <taxon>Ectothiorhodospiraceae</taxon>
        <taxon>Acidihalobacter</taxon>
    </lineage>
</organism>
<dbReference type="InterPro" id="IPR005019">
    <property type="entry name" value="Adenine_glyco"/>
</dbReference>
<dbReference type="GO" id="GO:0006284">
    <property type="term" value="P:base-excision repair"/>
    <property type="evidence" value="ECO:0007669"/>
    <property type="project" value="InterPro"/>
</dbReference>
<accession>A0A1D8K9Y7</accession>
<feature type="binding site" evidence="1">
    <location>
        <position position="20"/>
    </location>
    <ligand>
        <name>Zn(2+)</name>
        <dbReference type="ChEBI" id="CHEBI:29105"/>
    </ligand>
</feature>
<sequence length="205" mass="22950">MGRGRCAWAYESSACEIAYHDDEWGVPCRSERGLFERLILEAAQAGLSWRTVLDKREGYRRAFVGFDPERIARFDERQRAALLADAGIVRNRLKIDAAIANARALLKLRERGDSLADCLWGFVDGQPVHNHWREPGEVPASTATSAAMSRELKRLGFRFVGPTICYALMQAAGMVNDHLIGCFRHAEIVAMAPNDSLSNMRAQTR</sequence>
<dbReference type="Gene3D" id="1.10.340.30">
    <property type="entry name" value="Hypothetical protein, domain 2"/>
    <property type="match status" value="1"/>
</dbReference>
<evidence type="ECO:0000256" key="1">
    <source>
        <dbReference type="PIRSR" id="PIRSR604597-1"/>
    </source>
</evidence>
<evidence type="ECO:0000313" key="2">
    <source>
        <dbReference type="EMBL" id="AOV17751.1"/>
    </source>
</evidence>
<reference evidence="2 3" key="1">
    <citation type="submission" date="2016-09" db="EMBL/GenBank/DDBJ databases">
        <title>Acidihalobacter prosperus V6 (DSM14174).</title>
        <authorList>
            <person name="Khaleque H.N."/>
            <person name="Ramsay J.P."/>
            <person name="Murphy R.J.T."/>
            <person name="Kaksonen A.H."/>
            <person name="Boxall N.J."/>
            <person name="Watkin E.L.J."/>
        </authorList>
    </citation>
    <scope>NUCLEOTIDE SEQUENCE [LARGE SCALE GENOMIC DNA]</scope>
    <source>
        <strain evidence="2 3">V6</strain>
    </source>
</reference>
<keyword evidence="1" id="KW-0479">Metal-binding</keyword>
<dbReference type="AlphaFoldDB" id="A0A1D8K9Y7"/>
<dbReference type="SUPFAM" id="SSF48150">
    <property type="entry name" value="DNA-glycosylase"/>
    <property type="match status" value="1"/>
</dbReference>
<keyword evidence="1" id="KW-0862">Zinc</keyword>
<dbReference type="GO" id="GO:0046872">
    <property type="term" value="F:metal ion binding"/>
    <property type="evidence" value="ECO:0007669"/>
    <property type="project" value="UniProtKB-KW"/>
</dbReference>
<dbReference type="PANTHER" id="PTHR30037:SF4">
    <property type="entry name" value="DNA-3-METHYLADENINE GLYCOSYLASE I"/>
    <property type="match status" value="1"/>
</dbReference>
<dbReference type="KEGG" id="aaeo:BJI67_12430"/>
<proteinExistence type="predicted"/>
<dbReference type="Proteomes" id="UP000095342">
    <property type="component" value="Chromosome"/>
</dbReference>
<feature type="binding site" evidence="1">
    <location>
        <position position="6"/>
    </location>
    <ligand>
        <name>Zn(2+)</name>
        <dbReference type="ChEBI" id="CHEBI:29105"/>
    </ligand>
</feature>